<feature type="domain" description="PIPK" evidence="10">
    <location>
        <begin position="1315"/>
        <end position="1629"/>
    </location>
</feature>
<dbReference type="SUPFAM" id="SSF54849">
    <property type="entry name" value="GroEL-intermediate domain like"/>
    <property type="match status" value="1"/>
</dbReference>
<dbReference type="Pfam" id="PF00118">
    <property type="entry name" value="Cpn60_TCP1"/>
    <property type="match status" value="1"/>
</dbReference>
<dbReference type="GO" id="GO:0046854">
    <property type="term" value="P:phosphatidylinositol phosphate biosynthetic process"/>
    <property type="evidence" value="ECO:0007669"/>
    <property type="project" value="TreeGrafter"/>
</dbReference>
<dbReference type="FunFam" id="3.30.810.10:FF:000001">
    <property type="entry name" value="1-phosphatidylinositol 3-phosphate 5-kinase FAB1"/>
    <property type="match status" value="1"/>
</dbReference>
<keyword evidence="5 8" id="KW-0067">ATP-binding</keyword>
<feature type="region of interest" description="Disordered" evidence="9">
    <location>
        <begin position="1653"/>
        <end position="1672"/>
    </location>
</feature>
<dbReference type="SUPFAM" id="SSF52029">
    <property type="entry name" value="GroEL apical domain-like"/>
    <property type="match status" value="1"/>
</dbReference>
<evidence type="ECO:0000256" key="4">
    <source>
        <dbReference type="ARBA" id="ARBA00022777"/>
    </source>
</evidence>
<protein>
    <recommendedName>
        <fullName evidence="1">1-phosphatidylinositol-3-phosphate 5-kinase</fullName>
        <ecNumber evidence="1">2.7.1.150</ecNumber>
    </recommendedName>
    <alternativeName>
        <fullName evidence="7">Phosphatidylinositol 3-phosphate 5-kinase type III</fullName>
    </alternativeName>
</protein>
<keyword evidence="3 8" id="KW-0547">Nucleotide-binding</keyword>
<dbReference type="Gene3D" id="3.30.810.10">
    <property type="entry name" value="2-Layer Sandwich"/>
    <property type="match status" value="1"/>
</dbReference>
<feature type="compositionally biased region" description="Basic and acidic residues" evidence="9">
    <location>
        <begin position="1662"/>
        <end position="1672"/>
    </location>
</feature>
<keyword evidence="2 8" id="KW-0808">Transferase</keyword>
<dbReference type="InterPro" id="IPR002498">
    <property type="entry name" value="PInositol-4-P-4/5-kinase_core"/>
</dbReference>
<dbReference type="Gene3D" id="3.30.800.10">
    <property type="entry name" value="Phosphatidylinositol Phosphate Kinase II Beta"/>
    <property type="match status" value="1"/>
</dbReference>
<proteinExistence type="predicted"/>
<gene>
    <name evidence="11" type="primary">FAB1_15</name>
    <name evidence="11" type="ORF">g.61346</name>
</gene>
<dbReference type="SUPFAM" id="SSF56104">
    <property type="entry name" value="SAICAR synthase-like"/>
    <property type="match status" value="1"/>
</dbReference>
<comment type="subunit">
    <text evidence="6">Component of the PI(3,5)P2 regulatory complex at least composed of ATG18, SAC/FIG4, FAB1 and VAC14.</text>
</comment>
<evidence type="ECO:0000256" key="6">
    <source>
        <dbReference type="ARBA" id="ARBA00023464"/>
    </source>
</evidence>
<dbReference type="InterPro" id="IPR044769">
    <property type="entry name" value="PIKfyve_PIPKc"/>
</dbReference>
<dbReference type="GO" id="GO:0000285">
    <property type="term" value="F:1-phosphatidylinositol-3-phosphate 5-kinase activity"/>
    <property type="evidence" value="ECO:0007669"/>
    <property type="project" value="UniProtKB-EC"/>
</dbReference>
<evidence type="ECO:0000256" key="3">
    <source>
        <dbReference type="ARBA" id="ARBA00022741"/>
    </source>
</evidence>
<sequence length="1672" mass="186666">MDGLSPSATPIVSPALSLTSFESCVSNFGDFQADMNLESREEGGEVHHTGLEHHSADFIHHSEVQKDRVSLRKTDIQSFGSNSIGDDLSIPVQRILQNDVKSNGEKLLAYDSISENVQFTRAVDDSDGTENVVDTTNPSFLANIETDPLIWLPPEPEDIEDDIECSVANSDDDDDEEYYDGTKWAQQSFLSSFDEENAISRSYKEERRTAMAEAMNGQFKVLVSRFLTSEGIPFSTGESGESWLDIVSSLSWEAAMLVKPDANEGKAMDPGFYVKVKCIASGSPSQSQVIKGLVFKKNAAHKHMPTKFKNPRLLLLQGVLGQHAVGLSSFDSMEQEKDYLKSAIEMIDTCHPNVVIVEKTVSRDIQESLLAKGITLVFDMKLHRLERIALCTGSHIISSSGIPINPKLTQCDSFHIEKIVEEHNSFSEGGKRPSKTLMFFEGCPKPLGCTILLKGDHGDELKRVKRVVHYTVFAAYHLIMETSFFADQRAIFSNIHNSEKHPSVKELSAIDIPISDGSLEKSSNGVDSFNSKERSTGSFTGFDSNCISHENGIALKDLSDGNISIGENIQQEKLHVGSASSLLPGQFMSSPSASGRTVGDRLALGSSAYYESDSSDLSFKVKEPDGRSVEALHTSTSPGTPHCELEVMERDRGNLDDVLPVHKKIEQESHFGEHQNAAAGSKPQLPDKDDIENVLDPQSILVLLSSQCKSKRTVCEESHLSRIKYYGNFDMSLGRFLQDVLLNKKHSCSTCNEPPEAHAYYYTHQNGRLTVLVKRLRPDSQLSGEAEGKIWMWTRCLKCEREHGIPRSTRRVVMSNAARGLSFGKFLELSFSCHSAARRISRCGHSLQRDCLRFFGLGSSVAMFIYSSVDIYTAHKPPPVLEFNSLNEHDCLKGEARDVLQKAELLFSELADLLDKIKPRFSGQHVMHRGPIKEFQEVEEMWRQEKSEFEASLLKVINNSGQLVQTVPEMISLPFLSQELLLEMYIWDQRIHSLLSSDYGAIHVEIQGMPFQEKKDDIHDDVNRENDVEEIEAFAQVIPAHTQESSSQSSHLDRDTFFNKACMDPQNAVISKIPEMGNSITDVVAGVLNGEHAAVALDDDIHTLPSPMSYPLSNNEDRPLNSTVFHPMQEDGETAFTSAYLAHVNSIPDLDVQIDKTNKSEALDKVNKAEFMDQHPRAHVLPDRSQLGDSERWMWNTSELRKAYRADLSGGYSKKFESIQHYTPLHLSSRHQLISQDKEWLHFPVGVDGNIMSICDDEISSIIACALASSQDQYNMESISVNEAVKDKGISDKAMDSNPSFRSDGSVASSFWSSAGSFDLEGLRSTLSFSSLSSDELSTSGSEGTSPVDHLSSENLHPEIHIEVGKAAGSIKYSVVCIYAKHFYTLRKCCCPSESAYVSSISRCMKWDAQGGKSKASFAKTLDDRFIIKQIKKAELDSFLKFGPDYFKYISLSLSSGSQTCLAKIFGIYQVRQIKHGKEVRTNLMVMENLLYGRDISRKYDLKGAIFSRYVPDSTNHESVLLDQNFVEDMSLQPIYVGGRTKHLLQRAIWNDTSFLNSINVMDYSLLVGVDKGRHELMFGIIDYLRQYTWDKQLETWMKSSLAPKNALPTVVSPKEYKKRFRWFMSKYFLTVPCGWSSEPCSVPCKFCSNGSSSSSQLHSETLPEKSDQSCA</sequence>
<evidence type="ECO:0000256" key="2">
    <source>
        <dbReference type="ARBA" id="ARBA00022679"/>
    </source>
</evidence>
<keyword evidence="4 8" id="KW-0418">Kinase</keyword>
<organism evidence="11">
    <name type="scientific">Anthurium amnicola</name>
    <dbReference type="NCBI Taxonomy" id="1678845"/>
    <lineage>
        <taxon>Eukaryota</taxon>
        <taxon>Viridiplantae</taxon>
        <taxon>Streptophyta</taxon>
        <taxon>Embryophyta</taxon>
        <taxon>Tracheophyta</taxon>
        <taxon>Spermatophyta</taxon>
        <taxon>Magnoliopsida</taxon>
        <taxon>Liliopsida</taxon>
        <taxon>Araceae</taxon>
        <taxon>Pothoideae</taxon>
        <taxon>Potheae</taxon>
        <taxon>Anthurium</taxon>
    </lineage>
</organism>
<dbReference type="GO" id="GO:0010008">
    <property type="term" value="C:endosome membrane"/>
    <property type="evidence" value="ECO:0007669"/>
    <property type="project" value="TreeGrafter"/>
</dbReference>
<dbReference type="InterPro" id="IPR027409">
    <property type="entry name" value="GroEL-like_apical_dom_sf"/>
</dbReference>
<evidence type="ECO:0000256" key="1">
    <source>
        <dbReference type="ARBA" id="ARBA00012009"/>
    </source>
</evidence>
<dbReference type="EMBL" id="GDJX01024802">
    <property type="protein sequence ID" value="JAT43134.1"/>
    <property type="molecule type" value="Transcribed_RNA"/>
</dbReference>
<accession>A0A1D1XL58</accession>
<dbReference type="FunFam" id="3.50.7.10:FF:000007">
    <property type="entry name" value="1-phosphatidylinositol 3-phosphate 5-kinase isoform X1"/>
    <property type="match status" value="1"/>
</dbReference>
<dbReference type="SMART" id="SM00330">
    <property type="entry name" value="PIPKc"/>
    <property type="match status" value="1"/>
</dbReference>
<name>A0A1D1XL58_9ARAE</name>
<dbReference type="InterPro" id="IPR027410">
    <property type="entry name" value="TCP-1-like_intermed_sf"/>
</dbReference>
<dbReference type="PROSITE" id="PS51455">
    <property type="entry name" value="PIPK"/>
    <property type="match status" value="1"/>
</dbReference>
<reference evidence="11" key="1">
    <citation type="submission" date="2015-07" db="EMBL/GenBank/DDBJ databases">
        <title>Transcriptome Assembly of Anthurium amnicola.</title>
        <authorList>
            <person name="Suzuki J."/>
        </authorList>
    </citation>
    <scope>NUCLEOTIDE SEQUENCE</scope>
</reference>
<evidence type="ECO:0000259" key="10">
    <source>
        <dbReference type="PROSITE" id="PS51455"/>
    </source>
</evidence>
<dbReference type="InterPro" id="IPR027484">
    <property type="entry name" value="PInositol-4-P-5-kinase_N"/>
</dbReference>
<dbReference type="InterPro" id="IPR002423">
    <property type="entry name" value="Cpn60/GroEL/TCP-1"/>
</dbReference>
<dbReference type="PANTHER" id="PTHR45748">
    <property type="entry name" value="1-PHOSPHATIDYLINOSITOL 3-PHOSPHATE 5-KINASE-RELATED"/>
    <property type="match status" value="1"/>
</dbReference>
<evidence type="ECO:0000313" key="11">
    <source>
        <dbReference type="EMBL" id="JAT43134.1"/>
    </source>
</evidence>
<dbReference type="FunFam" id="3.30.800.10:FF:000007">
    <property type="entry name" value="Putative 1-phosphatidylinositol-4-phosphate 5-kinase/ zinc ion binding family"/>
    <property type="match status" value="1"/>
</dbReference>
<evidence type="ECO:0000256" key="7">
    <source>
        <dbReference type="ARBA" id="ARBA00077223"/>
    </source>
</evidence>
<evidence type="ECO:0000256" key="5">
    <source>
        <dbReference type="ARBA" id="ARBA00022840"/>
    </source>
</evidence>
<dbReference type="EC" id="2.7.1.150" evidence="1"/>
<dbReference type="CDD" id="cd03334">
    <property type="entry name" value="Fab1_TCP"/>
    <property type="match status" value="1"/>
</dbReference>
<dbReference type="Pfam" id="PF01504">
    <property type="entry name" value="PIP5K"/>
    <property type="match status" value="2"/>
</dbReference>
<dbReference type="CDD" id="cd17300">
    <property type="entry name" value="PIPKc_PIKfyve"/>
    <property type="match status" value="1"/>
</dbReference>
<dbReference type="InterPro" id="IPR027483">
    <property type="entry name" value="PInositol-4-P-4/5-kinase_C_sf"/>
</dbReference>
<dbReference type="GO" id="GO:0005524">
    <property type="term" value="F:ATP binding"/>
    <property type="evidence" value="ECO:0007669"/>
    <property type="project" value="UniProtKB-UniRule"/>
</dbReference>
<evidence type="ECO:0000256" key="9">
    <source>
        <dbReference type="SAM" id="MobiDB-lite"/>
    </source>
</evidence>
<dbReference type="Gene3D" id="3.50.7.10">
    <property type="entry name" value="GroEL"/>
    <property type="match status" value="1"/>
</dbReference>
<evidence type="ECO:0000256" key="8">
    <source>
        <dbReference type="PROSITE-ProRule" id="PRU00781"/>
    </source>
</evidence>
<dbReference type="PANTHER" id="PTHR45748:SF4">
    <property type="entry name" value="1-PHOSPHATIDYLINOSITOL-3-PHOSPHATE 5-KINASE FAB1D-RELATED"/>
    <property type="match status" value="1"/>
</dbReference>